<organism evidence="12 13">
    <name type="scientific">Pelagomonas calceolata</name>
    <dbReference type="NCBI Taxonomy" id="35677"/>
    <lineage>
        <taxon>Eukaryota</taxon>
        <taxon>Sar</taxon>
        <taxon>Stramenopiles</taxon>
        <taxon>Ochrophyta</taxon>
        <taxon>Pelagophyceae</taxon>
        <taxon>Pelagomonadales</taxon>
        <taxon>Pelagomonadaceae</taxon>
        <taxon>Pelagomonas</taxon>
    </lineage>
</organism>
<evidence type="ECO:0000259" key="11">
    <source>
        <dbReference type="Pfam" id="PF24621"/>
    </source>
</evidence>
<reference evidence="12" key="1">
    <citation type="submission" date="2021-11" db="EMBL/GenBank/DDBJ databases">
        <authorList>
            <consortium name="Genoscope - CEA"/>
            <person name="William W."/>
        </authorList>
    </citation>
    <scope>NUCLEOTIDE SEQUENCE</scope>
</reference>
<evidence type="ECO:0000256" key="4">
    <source>
        <dbReference type="ARBA" id="ARBA00022723"/>
    </source>
</evidence>
<evidence type="ECO:0000256" key="2">
    <source>
        <dbReference type="ARBA" id="ARBA00001941"/>
    </source>
</evidence>
<dbReference type="InterPro" id="IPR030960">
    <property type="entry name" value="DHQS/DOIS_N"/>
</dbReference>
<evidence type="ECO:0000259" key="10">
    <source>
        <dbReference type="Pfam" id="PF01761"/>
    </source>
</evidence>
<comment type="cofactor">
    <cofactor evidence="1">
        <name>NAD(+)</name>
        <dbReference type="ChEBI" id="CHEBI:57540"/>
    </cofactor>
</comment>
<dbReference type="SUPFAM" id="SSF56796">
    <property type="entry name" value="Dehydroquinate synthase-like"/>
    <property type="match status" value="1"/>
</dbReference>
<evidence type="ECO:0000256" key="5">
    <source>
        <dbReference type="ARBA" id="ARBA00022741"/>
    </source>
</evidence>
<keyword evidence="7" id="KW-0520">NAD</keyword>
<evidence type="ECO:0000313" key="13">
    <source>
        <dbReference type="Proteomes" id="UP000789595"/>
    </source>
</evidence>
<evidence type="ECO:0000256" key="8">
    <source>
        <dbReference type="ARBA" id="ARBA00023239"/>
    </source>
</evidence>
<evidence type="ECO:0008006" key="14">
    <source>
        <dbReference type="Google" id="ProtNLM"/>
    </source>
</evidence>
<dbReference type="GO" id="GO:0003856">
    <property type="term" value="F:3-dehydroquinate synthase activity"/>
    <property type="evidence" value="ECO:0007669"/>
    <property type="project" value="TreeGrafter"/>
</dbReference>
<dbReference type="PANTHER" id="PTHR43622">
    <property type="entry name" value="3-DEHYDROQUINATE SYNTHASE"/>
    <property type="match status" value="1"/>
</dbReference>
<dbReference type="EMBL" id="CAKKNE010000002">
    <property type="protein sequence ID" value="CAH0369292.1"/>
    <property type="molecule type" value="Genomic_DNA"/>
</dbReference>
<comment type="cofactor">
    <cofactor evidence="3">
        <name>Zn(2+)</name>
        <dbReference type="ChEBI" id="CHEBI:29105"/>
    </cofactor>
</comment>
<protein>
    <recommendedName>
        <fullName evidence="14">3-dehydroquinate synthase domain-containing protein</fullName>
    </recommendedName>
</protein>
<dbReference type="Gene3D" id="3.40.50.1970">
    <property type="match status" value="1"/>
</dbReference>
<dbReference type="GO" id="GO:0046872">
    <property type="term" value="F:metal ion binding"/>
    <property type="evidence" value="ECO:0007669"/>
    <property type="project" value="UniProtKB-KW"/>
</dbReference>
<evidence type="ECO:0000313" key="12">
    <source>
        <dbReference type="EMBL" id="CAH0369292.1"/>
    </source>
</evidence>
<gene>
    <name evidence="12" type="ORF">PECAL_2P24120</name>
</gene>
<keyword evidence="13" id="KW-1185">Reference proteome</keyword>
<keyword evidence="8" id="KW-0456">Lyase</keyword>
<feature type="coiled-coil region" evidence="9">
    <location>
        <begin position="91"/>
        <end position="118"/>
    </location>
</feature>
<dbReference type="Pfam" id="PF01761">
    <property type="entry name" value="DHQ_synthase"/>
    <property type="match status" value="1"/>
</dbReference>
<proteinExistence type="predicted"/>
<dbReference type="OrthoDB" id="197068at2759"/>
<sequence length="594" mass="64133">MGKGSHDPQANEPAKLAARTLTMKRSASRDLLGDALDCAASCIDAAALDAYRLDYASYRLGAMRGAKGEQPSANDDKAAMIQREYELTEALKKKTEELHAAQRQVEELTRATRDLDAVRASFATADAALDRIQLTARNNLRERMESRRTKRVARVEKATSQVAKNSAAGPIEGSSYSFTTGAPVTTEVLVARGVVAAPEQAAFEIVPMASASSPLFVFTDETVNSLYGDRFISGFERMGFVVHRIVIPDGEDAKTLEVYAELADRVLTVGIDKLSILISLGGGAVANVCGFIASTLHRGIGLIHFPTTLLAQCDAAISHKQAVNAPHGKNLVGSYYAPIRIVVDPDVLQTLDDWLLPDGMGEIVKHALCQDATLLKMLDEYDGPLTDPAFLERVVRRTIELKCQVIDIDPKEKREAVVLVYGHTLGHPIEAISHRPGSLCCLSHGQAVAIGCVVAARVAVKMGLCDHAVIQRTVDLCKKYELPTVVPADQSVDRIMAKLPYNKTWTQEGTVMALLEDIGRLFNVDQSYLLPVSESVIREAVTETMAPPGTVIRGAGSSGFLRRNKVSANDILEAADKPIPGSGWDKNSAVPHAC</sequence>
<feature type="domain" description="3-dehydroquinate synthase N-terminal" evidence="10">
    <location>
        <begin position="245"/>
        <end position="353"/>
    </location>
</feature>
<dbReference type="PANTHER" id="PTHR43622:SF1">
    <property type="entry name" value="3-DEHYDROQUINATE SYNTHASE"/>
    <property type="match status" value="1"/>
</dbReference>
<keyword evidence="5" id="KW-0547">Nucleotide-binding</keyword>
<evidence type="ECO:0000256" key="1">
    <source>
        <dbReference type="ARBA" id="ARBA00001911"/>
    </source>
</evidence>
<dbReference type="Proteomes" id="UP000789595">
    <property type="component" value="Unassembled WGS sequence"/>
</dbReference>
<feature type="domain" description="3-dehydroquinate synthase C-terminal" evidence="11">
    <location>
        <begin position="359"/>
        <end position="499"/>
    </location>
</feature>
<evidence type="ECO:0000256" key="3">
    <source>
        <dbReference type="ARBA" id="ARBA00001947"/>
    </source>
</evidence>
<name>A0A8J2WUX0_9STRA</name>
<evidence type="ECO:0000256" key="9">
    <source>
        <dbReference type="SAM" id="Coils"/>
    </source>
</evidence>
<dbReference type="AlphaFoldDB" id="A0A8J2WUX0"/>
<keyword evidence="6" id="KW-0862">Zinc</keyword>
<dbReference type="InterPro" id="IPR056179">
    <property type="entry name" value="DHQS_C"/>
</dbReference>
<keyword evidence="4" id="KW-0479">Metal-binding</keyword>
<accession>A0A8J2WUX0</accession>
<evidence type="ECO:0000256" key="6">
    <source>
        <dbReference type="ARBA" id="ARBA00022833"/>
    </source>
</evidence>
<comment type="caution">
    <text evidence="12">The sequence shown here is derived from an EMBL/GenBank/DDBJ whole genome shotgun (WGS) entry which is preliminary data.</text>
</comment>
<dbReference type="Pfam" id="PF24621">
    <property type="entry name" value="DHQS_C"/>
    <property type="match status" value="1"/>
</dbReference>
<dbReference type="GO" id="GO:0000166">
    <property type="term" value="F:nucleotide binding"/>
    <property type="evidence" value="ECO:0007669"/>
    <property type="project" value="UniProtKB-KW"/>
</dbReference>
<dbReference type="InterPro" id="IPR050071">
    <property type="entry name" value="Dehydroquinate_synthase"/>
</dbReference>
<dbReference type="CDD" id="cd08197">
    <property type="entry name" value="DOIS"/>
    <property type="match status" value="1"/>
</dbReference>
<evidence type="ECO:0000256" key="7">
    <source>
        <dbReference type="ARBA" id="ARBA00023027"/>
    </source>
</evidence>
<keyword evidence="9" id="KW-0175">Coiled coil</keyword>
<comment type="cofactor">
    <cofactor evidence="2">
        <name>Co(2+)</name>
        <dbReference type="ChEBI" id="CHEBI:48828"/>
    </cofactor>
</comment>
<dbReference type="Gene3D" id="1.20.1090.10">
    <property type="entry name" value="Dehydroquinate synthase-like - alpha domain"/>
    <property type="match status" value="1"/>
</dbReference>
<dbReference type="FunFam" id="3.40.50.1970:FF:000007">
    <property type="entry name" value="Pentafunctional AROM polypeptide"/>
    <property type="match status" value="1"/>
</dbReference>